<comment type="caution">
    <text evidence="7">The sequence shown here is derived from an EMBL/GenBank/DDBJ whole genome shotgun (WGS) entry which is preliminary data.</text>
</comment>
<feature type="transmembrane region" description="Helical" evidence="5">
    <location>
        <begin position="126"/>
        <end position="145"/>
    </location>
</feature>
<keyword evidence="4 5" id="KW-0472">Membrane</keyword>
<comment type="subcellular location">
    <subcellularLocation>
        <location evidence="1">Endomembrane system</location>
        <topology evidence="1">Multi-pass membrane protein</topology>
    </subcellularLocation>
</comment>
<dbReference type="EMBL" id="JBCAWK010000006">
    <property type="protein sequence ID" value="KAK8854738.1"/>
    <property type="molecule type" value="Genomic_DNA"/>
</dbReference>
<dbReference type="Proteomes" id="UP001388673">
    <property type="component" value="Unassembled WGS sequence"/>
</dbReference>
<evidence type="ECO:0000313" key="8">
    <source>
        <dbReference type="Proteomes" id="UP001388673"/>
    </source>
</evidence>
<dbReference type="RefSeq" id="XP_066802976.1">
    <property type="nucleotide sequence ID" value="XM_066946584.1"/>
</dbReference>
<organism evidence="7 8">
    <name type="scientific">Kwoniella newhampshirensis</name>
    <dbReference type="NCBI Taxonomy" id="1651941"/>
    <lineage>
        <taxon>Eukaryota</taxon>
        <taxon>Fungi</taxon>
        <taxon>Dikarya</taxon>
        <taxon>Basidiomycota</taxon>
        <taxon>Agaricomycotina</taxon>
        <taxon>Tremellomycetes</taxon>
        <taxon>Tremellales</taxon>
        <taxon>Cryptococcaceae</taxon>
        <taxon>Kwoniella</taxon>
    </lineage>
</organism>
<dbReference type="PANTHER" id="PTHR46140:SF2">
    <property type="entry name" value="VACUOLAR TRANSPORTER CHAPERONE 3 COMPLEX SUBUNIT 3-RELATED"/>
    <property type="match status" value="1"/>
</dbReference>
<evidence type="ECO:0000313" key="7">
    <source>
        <dbReference type="EMBL" id="KAK8854738.1"/>
    </source>
</evidence>
<dbReference type="PANTHER" id="PTHR46140">
    <property type="entry name" value="VACUOLAR TRANSPORTER CHAPERONE 1-RELATED"/>
    <property type="match status" value="1"/>
</dbReference>
<sequence>MNQLSELFFQPFSAAALKLLPRRGVGMRAKSKRADRIPDDMSFMGWTNTDIVEKILTPVKVEAKVWFANERTFISYLSMGLLLSTIASGLLFGAKDSSARWFAFAYALIFGERIMSISTLTADLLWGPLVICLALFVAILVNFIFRLTEARRQMGVNPMSLQNAWYHAGVKGAWT</sequence>
<name>A0AAW0YYW0_9TREE</name>
<dbReference type="GO" id="GO:0000329">
    <property type="term" value="C:fungal-type vacuole membrane"/>
    <property type="evidence" value="ECO:0007669"/>
    <property type="project" value="TreeGrafter"/>
</dbReference>
<dbReference type="InterPro" id="IPR051572">
    <property type="entry name" value="VTC_Complex_Subunit"/>
</dbReference>
<proteinExistence type="predicted"/>
<evidence type="ECO:0000256" key="4">
    <source>
        <dbReference type="ARBA" id="ARBA00023136"/>
    </source>
</evidence>
<evidence type="ECO:0000256" key="1">
    <source>
        <dbReference type="ARBA" id="ARBA00004127"/>
    </source>
</evidence>
<feature type="transmembrane region" description="Helical" evidence="5">
    <location>
        <begin position="73"/>
        <end position="94"/>
    </location>
</feature>
<keyword evidence="2 5" id="KW-0812">Transmembrane</keyword>
<dbReference type="InterPro" id="IPR003807">
    <property type="entry name" value="DUF202"/>
</dbReference>
<accession>A0AAW0YYW0</accession>
<evidence type="ECO:0000256" key="5">
    <source>
        <dbReference type="SAM" id="Phobius"/>
    </source>
</evidence>
<dbReference type="Pfam" id="PF02656">
    <property type="entry name" value="DUF202"/>
    <property type="match status" value="1"/>
</dbReference>
<feature type="domain" description="DUF202" evidence="6">
    <location>
        <begin position="64"/>
        <end position="108"/>
    </location>
</feature>
<dbReference type="KEGG" id="kne:92180735"/>
<protein>
    <recommendedName>
        <fullName evidence="6">DUF202 domain-containing protein</fullName>
    </recommendedName>
</protein>
<evidence type="ECO:0000256" key="3">
    <source>
        <dbReference type="ARBA" id="ARBA00022989"/>
    </source>
</evidence>
<gene>
    <name evidence="7" type="ORF">IAR55_003477</name>
</gene>
<evidence type="ECO:0000256" key="2">
    <source>
        <dbReference type="ARBA" id="ARBA00022692"/>
    </source>
</evidence>
<dbReference type="GO" id="GO:0012505">
    <property type="term" value="C:endomembrane system"/>
    <property type="evidence" value="ECO:0007669"/>
    <property type="project" value="UniProtKB-SubCell"/>
</dbReference>
<dbReference type="AlphaFoldDB" id="A0AAW0YYW0"/>
<evidence type="ECO:0000259" key="6">
    <source>
        <dbReference type="Pfam" id="PF02656"/>
    </source>
</evidence>
<dbReference type="GO" id="GO:0033254">
    <property type="term" value="C:vacuolar transporter chaperone complex"/>
    <property type="evidence" value="ECO:0007669"/>
    <property type="project" value="TreeGrafter"/>
</dbReference>
<keyword evidence="3 5" id="KW-1133">Transmembrane helix</keyword>
<keyword evidence="8" id="KW-1185">Reference proteome</keyword>
<dbReference type="GeneID" id="92180735"/>
<reference evidence="7 8" key="1">
    <citation type="journal article" date="2024" name="bioRxiv">
        <title>Comparative genomics of Cryptococcus and Kwoniella reveals pathogenesis evolution and contrasting karyotype dynamics via intercentromeric recombination or chromosome fusion.</title>
        <authorList>
            <person name="Coelho M.A."/>
            <person name="David-Palma M."/>
            <person name="Shea T."/>
            <person name="Bowers K."/>
            <person name="McGinley-Smith S."/>
            <person name="Mohammad A.W."/>
            <person name="Gnirke A."/>
            <person name="Yurkov A.M."/>
            <person name="Nowrousian M."/>
            <person name="Sun S."/>
            <person name="Cuomo C.A."/>
            <person name="Heitman J."/>
        </authorList>
    </citation>
    <scope>NUCLEOTIDE SEQUENCE [LARGE SCALE GENOMIC DNA]</scope>
    <source>
        <strain evidence="7 8">CBS 13917</strain>
    </source>
</reference>